<protein>
    <submittedName>
        <fullName evidence="10">Biopolymer transport protein ExbB</fullName>
    </submittedName>
</protein>
<keyword evidence="6" id="KW-0813">Transport</keyword>
<evidence type="ECO:0000256" key="6">
    <source>
        <dbReference type="RuleBase" id="RU004057"/>
    </source>
</evidence>
<dbReference type="AlphaFoldDB" id="A0A7W6WB06"/>
<reference evidence="10 11" key="1">
    <citation type="submission" date="2020-08" db="EMBL/GenBank/DDBJ databases">
        <title>Genome sequencing of Purple Non-Sulfur Bacteria from various extreme environments.</title>
        <authorList>
            <person name="Mayer M."/>
        </authorList>
    </citation>
    <scope>NUCLEOTIDE SEQUENCE [LARGE SCALE GENOMIC DNA]</scope>
    <source>
        <strain evidence="10 11">JA131</strain>
    </source>
</reference>
<evidence type="ECO:0000256" key="3">
    <source>
        <dbReference type="ARBA" id="ARBA00022692"/>
    </source>
</evidence>
<feature type="region of interest" description="Disordered" evidence="7">
    <location>
        <begin position="1"/>
        <end position="93"/>
    </location>
</feature>
<evidence type="ECO:0000256" key="5">
    <source>
        <dbReference type="ARBA" id="ARBA00023136"/>
    </source>
</evidence>
<proteinExistence type="inferred from homology"/>
<feature type="compositionally biased region" description="Low complexity" evidence="7">
    <location>
        <begin position="23"/>
        <end position="59"/>
    </location>
</feature>
<dbReference type="InterPro" id="IPR002898">
    <property type="entry name" value="MotA_ExbB_proton_chnl"/>
</dbReference>
<keyword evidence="3 8" id="KW-0812">Transmembrane</keyword>
<feature type="transmembrane region" description="Helical" evidence="8">
    <location>
        <begin position="210"/>
        <end position="231"/>
    </location>
</feature>
<keyword evidence="4 8" id="KW-1133">Transmembrane helix</keyword>
<keyword evidence="2" id="KW-1003">Cell membrane</keyword>
<evidence type="ECO:0000256" key="8">
    <source>
        <dbReference type="SAM" id="Phobius"/>
    </source>
</evidence>
<feature type="transmembrane region" description="Helical" evidence="8">
    <location>
        <begin position="110"/>
        <end position="130"/>
    </location>
</feature>
<organism evidence="10 11">
    <name type="scientific">Roseospira visakhapatnamensis</name>
    <dbReference type="NCBI Taxonomy" id="390880"/>
    <lineage>
        <taxon>Bacteria</taxon>
        <taxon>Pseudomonadati</taxon>
        <taxon>Pseudomonadota</taxon>
        <taxon>Alphaproteobacteria</taxon>
        <taxon>Rhodospirillales</taxon>
        <taxon>Rhodospirillaceae</taxon>
        <taxon>Roseospira</taxon>
    </lineage>
</organism>
<comment type="subcellular location">
    <subcellularLocation>
        <location evidence="1">Cell membrane</location>
        <topology evidence="1">Multi-pass membrane protein</topology>
    </subcellularLocation>
    <subcellularLocation>
        <location evidence="6">Membrane</location>
        <topology evidence="6">Multi-pass membrane protein</topology>
    </subcellularLocation>
</comment>
<comment type="caution">
    <text evidence="10">The sequence shown here is derived from an EMBL/GenBank/DDBJ whole genome shotgun (WGS) entry which is preliminary data.</text>
</comment>
<evidence type="ECO:0000256" key="4">
    <source>
        <dbReference type="ARBA" id="ARBA00022989"/>
    </source>
</evidence>
<evidence type="ECO:0000256" key="1">
    <source>
        <dbReference type="ARBA" id="ARBA00004651"/>
    </source>
</evidence>
<sequence length="333" mass="35038">MNDEDAVTHEPSPDVPPTGEVLATPDPVAAAPAGDPVAEGPATAAPATSSEPEAGASESLIDGPDPRVETGHEAGADTLAGTPLDGMLPEGPARDTVTQALDLLTVGGPVVLVLAGMSVVALAIVLLKLWQFRAARLGQTRVARDALVLYTAGRAQEAMTVAGRCRNPVAQALARAMRGQSRGLPEHKVREEVVRVGADALHSLRSWFRALEVIASLAPLLGLFGTVLGMIEAFRQLEAAGNQVNPAILSGGIWEALLTTAVGLAVAMPVIVVLNWLERRVDRVAHEMESVVTRVFTEDLSQDPPHGTPYANEDVRHEPPRRVVRTDAIAARV</sequence>
<dbReference type="PANTHER" id="PTHR30625">
    <property type="entry name" value="PROTEIN TOLQ"/>
    <property type="match status" value="1"/>
</dbReference>
<keyword evidence="11" id="KW-1185">Reference proteome</keyword>
<dbReference type="GO" id="GO:0017038">
    <property type="term" value="P:protein import"/>
    <property type="evidence" value="ECO:0007669"/>
    <property type="project" value="TreeGrafter"/>
</dbReference>
<keyword evidence="6" id="KW-0653">Protein transport</keyword>
<gene>
    <name evidence="10" type="ORF">GGD89_002685</name>
</gene>
<dbReference type="GO" id="GO:0005886">
    <property type="term" value="C:plasma membrane"/>
    <property type="evidence" value="ECO:0007669"/>
    <property type="project" value="UniProtKB-SubCell"/>
</dbReference>
<comment type="similarity">
    <text evidence="6">Belongs to the exbB/tolQ family.</text>
</comment>
<evidence type="ECO:0000256" key="7">
    <source>
        <dbReference type="SAM" id="MobiDB-lite"/>
    </source>
</evidence>
<evidence type="ECO:0000313" key="10">
    <source>
        <dbReference type="EMBL" id="MBB4267047.1"/>
    </source>
</evidence>
<feature type="transmembrane region" description="Helical" evidence="8">
    <location>
        <begin position="251"/>
        <end position="277"/>
    </location>
</feature>
<feature type="domain" description="MotA/TolQ/ExbB proton channel" evidence="9">
    <location>
        <begin position="168"/>
        <end position="289"/>
    </location>
</feature>
<evidence type="ECO:0000259" key="9">
    <source>
        <dbReference type="Pfam" id="PF01618"/>
    </source>
</evidence>
<dbReference type="RefSeq" id="WP_221238455.1">
    <property type="nucleotide sequence ID" value="NZ_JACIGK010000020.1"/>
</dbReference>
<dbReference type="Proteomes" id="UP000554286">
    <property type="component" value="Unassembled WGS sequence"/>
</dbReference>
<dbReference type="InterPro" id="IPR050790">
    <property type="entry name" value="ExbB/TolQ_transport"/>
</dbReference>
<accession>A0A7W6WB06</accession>
<dbReference type="Pfam" id="PF01618">
    <property type="entry name" value="MotA_ExbB"/>
    <property type="match status" value="1"/>
</dbReference>
<name>A0A7W6WB06_9PROT</name>
<dbReference type="EMBL" id="JACIGK010000020">
    <property type="protein sequence ID" value="MBB4267047.1"/>
    <property type="molecule type" value="Genomic_DNA"/>
</dbReference>
<dbReference type="PANTHER" id="PTHR30625:SF11">
    <property type="entry name" value="MOTA_TOLQ_EXBB PROTON CHANNEL DOMAIN-CONTAINING PROTEIN"/>
    <property type="match status" value="1"/>
</dbReference>
<evidence type="ECO:0000256" key="2">
    <source>
        <dbReference type="ARBA" id="ARBA00022475"/>
    </source>
</evidence>
<evidence type="ECO:0000313" key="11">
    <source>
        <dbReference type="Proteomes" id="UP000554286"/>
    </source>
</evidence>
<keyword evidence="5 8" id="KW-0472">Membrane</keyword>
<feature type="compositionally biased region" description="Basic and acidic residues" evidence="7">
    <location>
        <begin position="1"/>
        <end position="12"/>
    </location>
</feature>
<feature type="compositionally biased region" description="Basic and acidic residues" evidence="7">
    <location>
        <begin position="64"/>
        <end position="75"/>
    </location>
</feature>